<gene>
    <name evidence="2" type="ORF">SAMN04488026_105016</name>
</gene>
<dbReference type="RefSeq" id="WP_244520794.1">
    <property type="nucleotide sequence ID" value="NZ_FNEK01000050.1"/>
</dbReference>
<reference evidence="2 3" key="1">
    <citation type="submission" date="2016-10" db="EMBL/GenBank/DDBJ databases">
        <authorList>
            <person name="de Groot N.N."/>
        </authorList>
    </citation>
    <scope>NUCLEOTIDE SEQUENCE [LARGE SCALE GENOMIC DNA]</scope>
    <source>
        <strain evidence="2 3">DSM 25294</strain>
    </source>
</reference>
<dbReference type="AlphaFoldDB" id="A0A1G9E1P8"/>
<sequence>MSAHSTNTPLVGAMHHMGFFSRIVEMIAVHKQRRDLAKLDDRALKDIGISRYEAEVESSRPAWDVPHHWMD</sequence>
<protein>
    <recommendedName>
        <fullName evidence="1">YjiS-like domain-containing protein</fullName>
    </recommendedName>
</protein>
<dbReference type="STRING" id="571298.SAMN04488026_105016"/>
<evidence type="ECO:0000259" key="1">
    <source>
        <dbReference type="Pfam" id="PF06568"/>
    </source>
</evidence>
<dbReference type="Proteomes" id="UP000199382">
    <property type="component" value="Unassembled WGS sequence"/>
</dbReference>
<dbReference type="InterPro" id="IPR009506">
    <property type="entry name" value="YjiS-like"/>
</dbReference>
<keyword evidence="3" id="KW-1185">Reference proteome</keyword>
<accession>A0A1G9E1P8</accession>
<proteinExistence type="predicted"/>
<evidence type="ECO:0000313" key="3">
    <source>
        <dbReference type="Proteomes" id="UP000199382"/>
    </source>
</evidence>
<dbReference type="EMBL" id="FNEK01000050">
    <property type="protein sequence ID" value="SDK70033.1"/>
    <property type="molecule type" value="Genomic_DNA"/>
</dbReference>
<organism evidence="2 3">
    <name type="scientific">Aliiruegeria lutimaris</name>
    <dbReference type="NCBI Taxonomy" id="571298"/>
    <lineage>
        <taxon>Bacteria</taxon>
        <taxon>Pseudomonadati</taxon>
        <taxon>Pseudomonadota</taxon>
        <taxon>Alphaproteobacteria</taxon>
        <taxon>Rhodobacterales</taxon>
        <taxon>Roseobacteraceae</taxon>
        <taxon>Aliiruegeria</taxon>
    </lineage>
</organism>
<name>A0A1G9E1P8_9RHOB</name>
<feature type="domain" description="YjiS-like" evidence="1">
    <location>
        <begin position="32"/>
        <end position="55"/>
    </location>
</feature>
<evidence type="ECO:0000313" key="2">
    <source>
        <dbReference type="EMBL" id="SDK70033.1"/>
    </source>
</evidence>
<dbReference type="Pfam" id="PF06568">
    <property type="entry name" value="YjiS-like"/>
    <property type="match status" value="1"/>
</dbReference>